<dbReference type="Gene3D" id="6.10.340.10">
    <property type="match status" value="1"/>
</dbReference>
<dbReference type="SMART" id="SM00388">
    <property type="entry name" value="HisKA"/>
    <property type="match status" value="1"/>
</dbReference>
<feature type="region of interest" description="Disordered" evidence="11">
    <location>
        <begin position="59"/>
        <end position="135"/>
    </location>
</feature>
<dbReference type="PRINTS" id="PR00344">
    <property type="entry name" value="BCTRLSENSOR"/>
</dbReference>
<dbReference type="SMART" id="SM00387">
    <property type="entry name" value="HATPase_c"/>
    <property type="match status" value="1"/>
</dbReference>
<evidence type="ECO:0000313" key="16">
    <source>
        <dbReference type="Proteomes" id="UP001291653"/>
    </source>
</evidence>
<dbReference type="Gene3D" id="1.10.287.130">
    <property type="match status" value="1"/>
</dbReference>
<dbReference type="InterPro" id="IPR005467">
    <property type="entry name" value="His_kinase_dom"/>
</dbReference>
<name>A0ABQ5NQZ5_9ACTN</name>
<keyword evidence="7 15" id="KW-0418">Kinase</keyword>
<feature type="transmembrane region" description="Helical" evidence="12">
    <location>
        <begin position="157"/>
        <end position="176"/>
    </location>
</feature>
<accession>A0ABQ5NQZ5</accession>
<dbReference type="PANTHER" id="PTHR45436:SF5">
    <property type="entry name" value="SENSOR HISTIDINE KINASE TRCS"/>
    <property type="match status" value="1"/>
</dbReference>
<evidence type="ECO:0000256" key="5">
    <source>
        <dbReference type="ARBA" id="ARBA00022679"/>
    </source>
</evidence>
<dbReference type="PANTHER" id="PTHR45436">
    <property type="entry name" value="SENSOR HISTIDINE KINASE YKOH"/>
    <property type="match status" value="1"/>
</dbReference>
<dbReference type="CDD" id="cd06225">
    <property type="entry name" value="HAMP"/>
    <property type="match status" value="1"/>
</dbReference>
<evidence type="ECO:0000256" key="10">
    <source>
        <dbReference type="ARBA" id="ARBA00023136"/>
    </source>
</evidence>
<feature type="transmembrane region" description="Helical" evidence="12">
    <location>
        <begin position="12"/>
        <end position="39"/>
    </location>
</feature>
<keyword evidence="6 12" id="KW-0812">Transmembrane</keyword>
<dbReference type="InterPro" id="IPR004358">
    <property type="entry name" value="Sig_transdc_His_kin-like_C"/>
</dbReference>
<dbReference type="CDD" id="cd00075">
    <property type="entry name" value="HATPase"/>
    <property type="match status" value="1"/>
</dbReference>
<gene>
    <name evidence="15" type="ORF">SYYSPA8_00605</name>
</gene>
<dbReference type="Proteomes" id="UP001291653">
    <property type="component" value="Unassembled WGS sequence"/>
</dbReference>
<evidence type="ECO:0000256" key="3">
    <source>
        <dbReference type="ARBA" id="ARBA00012438"/>
    </source>
</evidence>
<evidence type="ECO:0000256" key="4">
    <source>
        <dbReference type="ARBA" id="ARBA00022553"/>
    </source>
</evidence>
<dbReference type="Pfam" id="PF02518">
    <property type="entry name" value="HATPase_c"/>
    <property type="match status" value="1"/>
</dbReference>
<dbReference type="EMBL" id="BSBI01000001">
    <property type="protein sequence ID" value="GLF92740.1"/>
    <property type="molecule type" value="Genomic_DNA"/>
</dbReference>
<dbReference type="InterPro" id="IPR003661">
    <property type="entry name" value="HisK_dim/P_dom"/>
</dbReference>
<evidence type="ECO:0000256" key="6">
    <source>
        <dbReference type="ARBA" id="ARBA00022692"/>
    </source>
</evidence>
<dbReference type="RefSeq" id="WP_323444863.1">
    <property type="nucleotide sequence ID" value="NZ_BSBI01000001.1"/>
</dbReference>
<feature type="compositionally biased region" description="Low complexity" evidence="11">
    <location>
        <begin position="80"/>
        <end position="96"/>
    </location>
</feature>
<evidence type="ECO:0000256" key="9">
    <source>
        <dbReference type="ARBA" id="ARBA00023012"/>
    </source>
</evidence>
<evidence type="ECO:0000256" key="7">
    <source>
        <dbReference type="ARBA" id="ARBA00022777"/>
    </source>
</evidence>
<evidence type="ECO:0000256" key="11">
    <source>
        <dbReference type="SAM" id="MobiDB-lite"/>
    </source>
</evidence>
<sequence length="451" mass="47707">MKPRLPAGSLSLRLRLTAVFGVLFFVAGAAVFGGAVILVGNSMEYTLKLPFPMEATSPTAEPVFPDGPYTAYPTPEPTLSSADGDTTGGMTDSTATPQPSEEPARSPSDPPSWPADDRFSGRDPEQWRELPGERRVIDEPTRDVVLESMRENLITKGGLTVVGVGVVATTMGWLVAGRLLRPLNRITSTAERIAGRTLHRRIDLDGPPGEVKRLADSFDSMLDRLDQAFAGQDRFIANAAHELKTPLAVGRTLVEVAVARPAAPPEVLRLGENLLAVNERHERLIDSLLTLARAESSVTELLPVDLAGIAGAVLEQTGAAARDKGLTVETELRTAPALGDPVLLEQLVRNLVDNAVKYNLPGGLLRVETAAGRSGARITVANTGAEIAAHEIPVLFEPFRRLTDRVGSARGSGLGLSIVRAVARTHKGDATAVPRAGGGLEVTATLPPGQG</sequence>
<dbReference type="SUPFAM" id="SSF55874">
    <property type="entry name" value="ATPase domain of HSP90 chaperone/DNA topoisomerase II/histidine kinase"/>
    <property type="match status" value="1"/>
</dbReference>
<reference evidence="15 16" key="1">
    <citation type="submission" date="2022-10" db="EMBL/GenBank/DDBJ databases">
        <title>Draft genome sequence of Streptomyces sp. YSPA8.</title>
        <authorList>
            <person name="Moriuchi R."/>
            <person name="Dohra H."/>
            <person name="Yamamura H."/>
            <person name="Kodani S."/>
        </authorList>
    </citation>
    <scope>NUCLEOTIDE SEQUENCE [LARGE SCALE GENOMIC DNA]</scope>
    <source>
        <strain evidence="15 16">YSPA8</strain>
    </source>
</reference>
<keyword evidence="4" id="KW-0597">Phosphoprotein</keyword>
<evidence type="ECO:0000256" key="2">
    <source>
        <dbReference type="ARBA" id="ARBA00004236"/>
    </source>
</evidence>
<protein>
    <recommendedName>
        <fullName evidence="3">histidine kinase</fullName>
        <ecNumber evidence="3">2.7.13.3</ecNumber>
    </recommendedName>
</protein>
<comment type="subcellular location">
    <subcellularLocation>
        <location evidence="2">Cell membrane</location>
    </subcellularLocation>
</comment>
<keyword evidence="5" id="KW-0808">Transferase</keyword>
<dbReference type="InterPro" id="IPR003594">
    <property type="entry name" value="HATPase_dom"/>
</dbReference>
<comment type="caution">
    <text evidence="15">The sequence shown here is derived from an EMBL/GenBank/DDBJ whole genome shotgun (WGS) entry which is preliminary data.</text>
</comment>
<dbReference type="PROSITE" id="PS50885">
    <property type="entry name" value="HAMP"/>
    <property type="match status" value="1"/>
</dbReference>
<keyword evidence="8 12" id="KW-1133">Transmembrane helix</keyword>
<feature type="domain" description="HAMP" evidence="14">
    <location>
        <begin position="177"/>
        <end position="230"/>
    </location>
</feature>
<dbReference type="CDD" id="cd00082">
    <property type="entry name" value="HisKA"/>
    <property type="match status" value="1"/>
</dbReference>
<dbReference type="SUPFAM" id="SSF47384">
    <property type="entry name" value="Homodimeric domain of signal transducing histidine kinase"/>
    <property type="match status" value="1"/>
</dbReference>
<evidence type="ECO:0000313" key="15">
    <source>
        <dbReference type="EMBL" id="GLF92740.1"/>
    </source>
</evidence>
<dbReference type="InterPro" id="IPR003660">
    <property type="entry name" value="HAMP_dom"/>
</dbReference>
<keyword evidence="10 12" id="KW-0472">Membrane</keyword>
<keyword evidence="16" id="KW-1185">Reference proteome</keyword>
<evidence type="ECO:0000259" key="14">
    <source>
        <dbReference type="PROSITE" id="PS50885"/>
    </source>
</evidence>
<dbReference type="PROSITE" id="PS50109">
    <property type="entry name" value="HIS_KIN"/>
    <property type="match status" value="1"/>
</dbReference>
<evidence type="ECO:0000256" key="12">
    <source>
        <dbReference type="SAM" id="Phobius"/>
    </source>
</evidence>
<dbReference type="Pfam" id="PF00512">
    <property type="entry name" value="HisKA"/>
    <property type="match status" value="1"/>
</dbReference>
<comment type="catalytic activity">
    <reaction evidence="1">
        <text>ATP + protein L-histidine = ADP + protein N-phospho-L-histidine.</text>
        <dbReference type="EC" id="2.7.13.3"/>
    </reaction>
</comment>
<dbReference type="EC" id="2.7.13.3" evidence="3"/>
<evidence type="ECO:0000256" key="8">
    <source>
        <dbReference type="ARBA" id="ARBA00022989"/>
    </source>
</evidence>
<dbReference type="InterPro" id="IPR036097">
    <property type="entry name" value="HisK_dim/P_sf"/>
</dbReference>
<dbReference type="InterPro" id="IPR036890">
    <property type="entry name" value="HATPase_C_sf"/>
</dbReference>
<feature type="domain" description="Histidine kinase" evidence="13">
    <location>
        <begin position="238"/>
        <end position="450"/>
    </location>
</feature>
<dbReference type="GO" id="GO:0016301">
    <property type="term" value="F:kinase activity"/>
    <property type="evidence" value="ECO:0007669"/>
    <property type="project" value="UniProtKB-KW"/>
</dbReference>
<organism evidence="15 16">
    <name type="scientific">Streptomyces yaizuensis</name>
    <dbReference type="NCBI Taxonomy" id="2989713"/>
    <lineage>
        <taxon>Bacteria</taxon>
        <taxon>Bacillati</taxon>
        <taxon>Actinomycetota</taxon>
        <taxon>Actinomycetes</taxon>
        <taxon>Kitasatosporales</taxon>
        <taxon>Streptomycetaceae</taxon>
        <taxon>Streptomyces</taxon>
    </lineage>
</organism>
<proteinExistence type="predicted"/>
<feature type="compositionally biased region" description="Basic and acidic residues" evidence="11">
    <location>
        <begin position="115"/>
        <end position="135"/>
    </location>
</feature>
<keyword evidence="9" id="KW-0902">Two-component regulatory system</keyword>
<dbReference type="SMART" id="SM00304">
    <property type="entry name" value="HAMP"/>
    <property type="match status" value="1"/>
</dbReference>
<evidence type="ECO:0000256" key="1">
    <source>
        <dbReference type="ARBA" id="ARBA00000085"/>
    </source>
</evidence>
<feature type="region of interest" description="Disordered" evidence="11">
    <location>
        <begin position="432"/>
        <end position="451"/>
    </location>
</feature>
<dbReference type="Pfam" id="PF00672">
    <property type="entry name" value="HAMP"/>
    <property type="match status" value="1"/>
</dbReference>
<dbReference type="SUPFAM" id="SSF158472">
    <property type="entry name" value="HAMP domain-like"/>
    <property type="match status" value="1"/>
</dbReference>
<dbReference type="Gene3D" id="3.30.565.10">
    <property type="entry name" value="Histidine kinase-like ATPase, C-terminal domain"/>
    <property type="match status" value="1"/>
</dbReference>
<evidence type="ECO:0000259" key="13">
    <source>
        <dbReference type="PROSITE" id="PS50109"/>
    </source>
</evidence>
<dbReference type="InterPro" id="IPR050428">
    <property type="entry name" value="TCS_sensor_his_kinase"/>
</dbReference>